<dbReference type="InterPro" id="IPR019734">
    <property type="entry name" value="TPR_rpt"/>
</dbReference>
<dbReference type="PANTHER" id="PTHR12366:SF33">
    <property type="entry name" value="ASPARTYL_ASPARAGINYL BETA-HYDROXYLASE"/>
    <property type="match status" value="1"/>
</dbReference>
<keyword evidence="4 12" id="KW-0812">Transmembrane</keyword>
<evidence type="ECO:0000256" key="4">
    <source>
        <dbReference type="ARBA" id="ARBA00022692"/>
    </source>
</evidence>
<feature type="region of interest" description="Disordered" evidence="11">
    <location>
        <begin position="1"/>
        <end position="81"/>
    </location>
</feature>
<evidence type="ECO:0000256" key="6">
    <source>
        <dbReference type="ARBA" id="ARBA00023136"/>
    </source>
</evidence>
<protein>
    <submittedName>
        <fullName evidence="15">Aspartate beta-hydroxylase</fullName>
    </submittedName>
</protein>
<feature type="compositionally biased region" description="Acidic residues" evidence="11">
    <location>
        <begin position="487"/>
        <end position="496"/>
    </location>
</feature>
<keyword evidence="8" id="KW-0325">Glycoprotein</keyword>
<dbReference type="InterPro" id="IPR007943">
    <property type="entry name" value="Asp-B-hydro/Triadin_dom"/>
</dbReference>
<comment type="subcellular location">
    <subcellularLocation>
        <location evidence="9">Endomembrane system</location>
        <topology evidence="9">Single-pass membrane protein</topology>
    </subcellularLocation>
    <subcellularLocation>
        <location evidence="1">Membrane</location>
        <topology evidence="1">Single-pass type II membrane protein</topology>
    </subcellularLocation>
</comment>
<evidence type="ECO:0000259" key="13">
    <source>
        <dbReference type="Pfam" id="PF05118"/>
    </source>
</evidence>
<keyword evidence="16" id="KW-1185">Reference proteome</keyword>
<feature type="domain" description="Aspartyl beta-hydroxylase/Triadin" evidence="14">
    <location>
        <begin position="207"/>
        <end position="287"/>
    </location>
</feature>
<dbReference type="InterPro" id="IPR027443">
    <property type="entry name" value="IPNS-like_sf"/>
</dbReference>
<feature type="region of interest" description="Disordered" evidence="11">
    <location>
        <begin position="178"/>
        <end position="210"/>
    </location>
</feature>
<dbReference type="GO" id="GO:0016020">
    <property type="term" value="C:membrane"/>
    <property type="evidence" value="ECO:0007669"/>
    <property type="project" value="UniProtKB-SubCell"/>
</dbReference>
<feature type="region of interest" description="Disordered" evidence="11">
    <location>
        <begin position="390"/>
        <end position="537"/>
    </location>
</feature>
<feature type="compositionally biased region" description="Pro residues" evidence="11">
    <location>
        <begin position="57"/>
        <end position="72"/>
    </location>
</feature>
<sequence length="968" mass="107679">MDTGVRYRGSNKAQGSTTSAPFLPTPRPCRKPSTRPKPASLGQDGAGTGSERITSAPGPPPFRGPSAPPAPSPREASREAPARFHVATFKAAGSGERGGHARTPHSAAPPLPFPSQPMGAGPCRASFPCALPHWLPAGGGAGLGAVPRGAAGSCLRQGGGGGGSGLLPPPLRAACLPAMASRRSSRGTGGTPSPGPRRETKHGGSKNGKKEGLSGSSFFTWFMVIALLGVWTSVAVVWFELVDYEEVLAKAKDFRYNLSEVLQGKLGIYDADGDGDFDVEDAKVLLGLKERSVPEQSTSPESEETIQPDEQSFVKSEHKNVDDVELEEEIQPVLHEAVHSEPAEGHEDVDESVNEQWQEKEETHGETFEAPATDDLLRELENEVTEDYETLDSFQKDADPVDLGATQPETYEVPVSYDYDMDVERTVSDPEAPGDAELMLEDAVEHYTEDRVHGDYDEEHEPKHEEETETQDTAVEDLPEEVHEAAEQDEIIEDLEIDKKMSVESKHTEDNPATETEESEIPVQTEDYSTDNPVAKKKKKPKLLNKFDKTIKAELDAAEKLRKKGKIEEALKAFEALVNQYPESPRARYGKAQSEDDLAEKMRSNEILQKAINTYDEVVSLPNVPSDLIKLSLKREADRQQFLGRMRSSLVTLQKLVHLFPSDTSFKNDLGVGYLLIGDNSNAKKVYEEVLRLAPNDGFAKVHYGFILKAENKIAESIPYLKEGLESGDPGTDDGRFYFHLGDALQRIGDKEAYKWYELGYQRGHFASVWQRSLYNVKGLKAQPWWTAKETGYTELVKSLEKNWKLIRDEGLAVMDKKQSLFLPEDENLREKGDWSQFTLWQQGRKNENACKGVPKTCALLERFPEATGCRRGQIKYSVMHPGTHVWPHTGPTNCRLRMHLGLVIPKEGCRIRCAQENRTWEEGKVLIFDDSFEHEVWQDAENYRLIFIVDVWHPELSAQQRRTLPAI</sequence>
<dbReference type="Pfam" id="PF05118">
    <property type="entry name" value="Asp_Arg_Hydrox"/>
    <property type="match status" value="1"/>
</dbReference>
<dbReference type="Pfam" id="PF13181">
    <property type="entry name" value="TPR_8"/>
    <property type="match status" value="1"/>
</dbReference>
<evidence type="ECO:0000259" key="14">
    <source>
        <dbReference type="Pfam" id="PF05279"/>
    </source>
</evidence>
<feature type="transmembrane region" description="Helical" evidence="12">
    <location>
        <begin position="218"/>
        <end position="239"/>
    </location>
</feature>
<evidence type="ECO:0000256" key="10">
    <source>
        <dbReference type="PROSITE-ProRule" id="PRU00339"/>
    </source>
</evidence>
<evidence type="ECO:0000256" key="11">
    <source>
        <dbReference type="SAM" id="MobiDB-lite"/>
    </source>
</evidence>
<dbReference type="Pfam" id="PF13432">
    <property type="entry name" value="TPR_16"/>
    <property type="match status" value="1"/>
</dbReference>
<evidence type="ECO:0000313" key="16">
    <source>
        <dbReference type="Proteomes" id="UP000694549"/>
    </source>
</evidence>
<feature type="compositionally biased region" description="Basic and acidic residues" evidence="11">
    <location>
        <begin position="196"/>
        <end position="210"/>
    </location>
</feature>
<reference evidence="15" key="1">
    <citation type="submission" date="2025-08" db="UniProtKB">
        <authorList>
            <consortium name="Ensembl"/>
        </authorList>
    </citation>
    <scope>IDENTIFICATION</scope>
</reference>
<evidence type="ECO:0000256" key="9">
    <source>
        <dbReference type="ARBA" id="ARBA00037847"/>
    </source>
</evidence>
<feature type="repeat" description="TPR" evidence="10">
    <location>
        <begin position="664"/>
        <end position="697"/>
    </location>
</feature>
<dbReference type="SUPFAM" id="SSF48452">
    <property type="entry name" value="TPR-like"/>
    <property type="match status" value="1"/>
</dbReference>
<dbReference type="Ensembl" id="ENSAZOT00000024765.1">
    <property type="protein sequence ID" value="ENSAZOP00000023064.1"/>
    <property type="gene ID" value="ENSAZOG00000014844.1"/>
</dbReference>
<dbReference type="SMART" id="SM00028">
    <property type="entry name" value="TPR"/>
    <property type="match status" value="2"/>
</dbReference>
<feature type="compositionally biased region" description="Basic and acidic residues" evidence="11">
    <location>
        <begin position="497"/>
        <end position="510"/>
    </location>
</feature>
<evidence type="ECO:0000256" key="8">
    <source>
        <dbReference type="ARBA" id="ARBA00023180"/>
    </source>
</evidence>
<evidence type="ECO:0000256" key="1">
    <source>
        <dbReference type="ARBA" id="ARBA00004606"/>
    </source>
</evidence>
<accession>A0A8B9VGB8</accession>
<keyword evidence="5 12" id="KW-1133">Transmembrane helix</keyword>
<feature type="region of interest" description="Disordered" evidence="11">
    <location>
        <begin position="93"/>
        <end position="115"/>
    </location>
</feature>
<dbReference type="AlphaFoldDB" id="A0A8B9VGB8"/>
<dbReference type="Proteomes" id="UP000694549">
    <property type="component" value="Unplaced"/>
</dbReference>
<evidence type="ECO:0000256" key="3">
    <source>
        <dbReference type="ARBA" id="ARBA00022553"/>
    </source>
</evidence>
<dbReference type="GO" id="GO:0005783">
    <property type="term" value="C:endoplasmic reticulum"/>
    <property type="evidence" value="ECO:0007669"/>
    <property type="project" value="TreeGrafter"/>
</dbReference>
<evidence type="ECO:0000256" key="2">
    <source>
        <dbReference type="ARBA" id="ARBA00007730"/>
    </source>
</evidence>
<evidence type="ECO:0000256" key="7">
    <source>
        <dbReference type="ARBA" id="ARBA00023157"/>
    </source>
</evidence>
<dbReference type="FunFam" id="2.60.120.330:FF:000004">
    <property type="entry name" value="aspartyl/asparaginyl beta-hydroxylase isoform X2"/>
    <property type="match status" value="1"/>
</dbReference>
<feature type="region of interest" description="Disordered" evidence="11">
    <location>
        <begin position="290"/>
        <end position="314"/>
    </location>
</feature>
<dbReference type="InterPro" id="IPR039038">
    <property type="entry name" value="ASPH"/>
</dbReference>
<dbReference type="Pfam" id="PF05279">
    <property type="entry name" value="Asp-B-Hydro_N"/>
    <property type="match status" value="1"/>
</dbReference>
<dbReference type="Gene3D" id="2.60.120.330">
    <property type="entry name" value="B-lactam Antibiotic, Isopenicillin N Synthase, Chain"/>
    <property type="match status" value="1"/>
</dbReference>
<dbReference type="InterPro" id="IPR007803">
    <property type="entry name" value="Asp/Arg/Pro-Hydrxlase"/>
</dbReference>
<keyword evidence="10" id="KW-0802">TPR repeat</keyword>
<reference evidence="15" key="2">
    <citation type="submission" date="2025-09" db="UniProtKB">
        <authorList>
            <consortium name="Ensembl"/>
        </authorList>
    </citation>
    <scope>IDENTIFICATION</scope>
</reference>
<feature type="compositionally biased region" description="Basic and acidic residues" evidence="11">
    <location>
        <begin position="443"/>
        <end position="466"/>
    </location>
</feature>
<evidence type="ECO:0000256" key="12">
    <source>
        <dbReference type="SAM" id="Phobius"/>
    </source>
</evidence>
<dbReference type="InterPro" id="IPR011990">
    <property type="entry name" value="TPR-like_helical_dom_sf"/>
</dbReference>
<dbReference type="GO" id="GO:0062101">
    <property type="term" value="F:peptidyl-aspartic acid 3-dioxygenase activity"/>
    <property type="evidence" value="ECO:0007669"/>
    <property type="project" value="InterPro"/>
</dbReference>
<dbReference type="PANTHER" id="PTHR12366">
    <property type="entry name" value="ASPARTYL/ASPARAGINYL BETA-HYDROXYLASE"/>
    <property type="match status" value="1"/>
</dbReference>
<keyword evidence="7" id="KW-1015">Disulfide bond</keyword>
<keyword evidence="3" id="KW-0597">Phosphoprotein</keyword>
<feature type="compositionally biased region" description="Acidic residues" evidence="11">
    <location>
        <begin position="432"/>
        <end position="442"/>
    </location>
</feature>
<keyword evidence="6 12" id="KW-0472">Membrane</keyword>
<feature type="compositionally biased region" description="Acidic residues" evidence="11">
    <location>
        <begin position="467"/>
        <end position="479"/>
    </location>
</feature>
<feature type="domain" description="Aspartyl/asparaginy/proline hydroxylase" evidence="13">
    <location>
        <begin position="801"/>
        <end position="955"/>
    </location>
</feature>
<dbReference type="SUPFAM" id="SSF51197">
    <property type="entry name" value="Clavaminate synthase-like"/>
    <property type="match status" value="1"/>
</dbReference>
<comment type="similarity">
    <text evidence="2">Belongs to the aspartyl/asparaginyl beta-hydroxylase family.</text>
</comment>
<organism evidence="15 16">
    <name type="scientific">Anas zonorhyncha</name>
    <name type="common">Eastern spot-billed duck</name>
    <dbReference type="NCBI Taxonomy" id="75864"/>
    <lineage>
        <taxon>Eukaryota</taxon>
        <taxon>Metazoa</taxon>
        <taxon>Chordata</taxon>
        <taxon>Craniata</taxon>
        <taxon>Vertebrata</taxon>
        <taxon>Euteleostomi</taxon>
        <taxon>Archelosauria</taxon>
        <taxon>Archosauria</taxon>
        <taxon>Dinosauria</taxon>
        <taxon>Saurischia</taxon>
        <taxon>Theropoda</taxon>
        <taxon>Coelurosauria</taxon>
        <taxon>Aves</taxon>
        <taxon>Neognathae</taxon>
        <taxon>Galloanserae</taxon>
        <taxon>Anseriformes</taxon>
        <taxon>Anatidae</taxon>
        <taxon>Anatinae</taxon>
        <taxon>Anas</taxon>
    </lineage>
</organism>
<name>A0A8B9VGB8_9AVES</name>
<evidence type="ECO:0000313" key="15">
    <source>
        <dbReference type="Ensembl" id="ENSAZOP00000023064.1"/>
    </source>
</evidence>
<dbReference type="PROSITE" id="PS50005">
    <property type="entry name" value="TPR"/>
    <property type="match status" value="1"/>
</dbReference>
<feature type="compositionally biased region" description="Polar residues" evidence="11">
    <location>
        <begin position="11"/>
        <end position="20"/>
    </location>
</feature>
<dbReference type="Gene3D" id="1.25.40.10">
    <property type="entry name" value="Tetratricopeptide repeat domain"/>
    <property type="match status" value="2"/>
</dbReference>
<proteinExistence type="inferred from homology"/>
<evidence type="ECO:0000256" key="5">
    <source>
        <dbReference type="ARBA" id="ARBA00022989"/>
    </source>
</evidence>